<name>A0ABR8PRX6_9CLOT</name>
<protein>
    <submittedName>
        <fullName evidence="2">ABC transporter permease</fullName>
    </submittedName>
</protein>
<keyword evidence="1" id="KW-1133">Transmembrane helix</keyword>
<feature type="transmembrane region" description="Helical" evidence="1">
    <location>
        <begin position="510"/>
        <end position="531"/>
    </location>
</feature>
<keyword evidence="3" id="KW-1185">Reference proteome</keyword>
<feature type="transmembrane region" description="Helical" evidence="1">
    <location>
        <begin position="410"/>
        <end position="434"/>
    </location>
</feature>
<dbReference type="EMBL" id="JACSRA010000007">
    <property type="protein sequence ID" value="MBD7910918.1"/>
    <property type="molecule type" value="Genomic_DNA"/>
</dbReference>
<feature type="transmembrane region" description="Helical" evidence="1">
    <location>
        <begin position="64"/>
        <end position="92"/>
    </location>
</feature>
<feature type="transmembrane region" description="Helical" evidence="1">
    <location>
        <begin position="250"/>
        <end position="271"/>
    </location>
</feature>
<evidence type="ECO:0000313" key="2">
    <source>
        <dbReference type="EMBL" id="MBD7910918.1"/>
    </source>
</evidence>
<keyword evidence="1" id="KW-0812">Transmembrane</keyword>
<proteinExistence type="predicted"/>
<dbReference type="InterPro" id="IPR031599">
    <property type="entry name" value="ABC_tran_2"/>
</dbReference>
<accession>A0ABR8PRX6</accession>
<gene>
    <name evidence="2" type="ORF">H9661_06065</name>
</gene>
<sequence length="540" mass="59729">MRRLKLITKYFMKNALESNFGNKNMKPWLSVLLMLFVVGCISSPLALMVSVSYKPLEAMGQEGFLLTTILILGTLVTFVFGINTILNVFYFSNDVEHILPLPFKSSHIVFGKFLAALLDMYFYSLILLFPLIAYGIASNAGVVYYIYVLLSILVIPILPMIIGALICMLLMRFTSLSKHKDAFRMFAGTLMLVLFVAFNFFSQSSGSNDEVLVKLAAEQGNNSLMNGISNVLITNKLASYGLLYNKELRGLLFILAAIVIAAALFGVYYIIGGSLYYKGIIGASETYSKRENVLETKNADKLIRANSPIKALVLKDIKLLFRTPQFFINCIAMMFYMPAIFGLAFFAKGSDYLGEKLVGKENLYGYVIVAILVFSIMSILSGGAASTAISREGKDLIVSQYIPVSGKDFIMSKIISSILINEISAIIVIALMIFLKLPVIIIALGSVISLGSVAVISLVELYLDYKSPKLEWENERDMFKKNYMPLVLMLTALVLGGIFLLLTFVLKSYLITFLAMVIVIVVVGVVVLNMLNKACKDSII</sequence>
<evidence type="ECO:0000313" key="3">
    <source>
        <dbReference type="Proteomes" id="UP000627781"/>
    </source>
</evidence>
<feature type="transmembrane region" description="Helical" evidence="1">
    <location>
        <begin position="113"/>
        <end position="136"/>
    </location>
</feature>
<feature type="transmembrane region" description="Helical" evidence="1">
    <location>
        <begin position="366"/>
        <end position="389"/>
    </location>
</feature>
<feature type="transmembrane region" description="Helical" evidence="1">
    <location>
        <begin position="326"/>
        <end position="346"/>
    </location>
</feature>
<keyword evidence="1" id="KW-0472">Membrane</keyword>
<feature type="transmembrane region" description="Helical" evidence="1">
    <location>
        <begin position="182"/>
        <end position="201"/>
    </location>
</feature>
<feature type="transmembrane region" description="Helical" evidence="1">
    <location>
        <begin position="483"/>
        <end position="504"/>
    </location>
</feature>
<reference evidence="2 3" key="1">
    <citation type="submission" date="2020-08" db="EMBL/GenBank/DDBJ databases">
        <title>A Genomic Blueprint of the Chicken Gut Microbiome.</title>
        <authorList>
            <person name="Gilroy R."/>
            <person name="Ravi A."/>
            <person name="Getino M."/>
            <person name="Pursley I."/>
            <person name="Horton D.L."/>
            <person name="Alikhan N.-F."/>
            <person name="Baker D."/>
            <person name="Gharbi K."/>
            <person name="Hall N."/>
            <person name="Watson M."/>
            <person name="Adriaenssens E.M."/>
            <person name="Foster-Nyarko E."/>
            <person name="Jarju S."/>
            <person name="Secka A."/>
            <person name="Antonio M."/>
            <person name="Oren A."/>
            <person name="Chaudhuri R."/>
            <person name="La Ragione R.M."/>
            <person name="Hildebrand F."/>
            <person name="Pallen M.J."/>
        </authorList>
    </citation>
    <scope>NUCLEOTIDE SEQUENCE [LARGE SCALE GENOMIC DNA]</scope>
    <source>
        <strain evidence="2 3">Sa3CVN1</strain>
    </source>
</reference>
<feature type="transmembrane region" description="Helical" evidence="1">
    <location>
        <begin position="440"/>
        <end position="463"/>
    </location>
</feature>
<comment type="caution">
    <text evidence="2">The sequence shown here is derived from an EMBL/GenBank/DDBJ whole genome shotgun (WGS) entry which is preliminary data.</text>
</comment>
<dbReference type="Proteomes" id="UP000627781">
    <property type="component" value="Unassembled WGS sequence"/>
</dbReference>
<evidence type="ECO:0000256" key="1">
    <source>
        <dbReference type="SAM" id="Phobius"/>
    </source>
</evidence>
<organism evidence="2 3">
    <name type="scientific">Clostridium cibarium</name>
    <dbReference type="NCBI Taxonomy" id="2762247"/>
    <lineage>
        <taxon>Bacteria</taxon>
        <taxon>Bacillati</taxon>
        <taxon>Bacillota</taxon>
        <taxon>Clostridia</taxon>
        <taxon>Eubacteriales</taxon>
        <taxon>Clostridiaceae</taxon>
        <taxon>Clostridium</taxon>
    </lineage>
</organism>
<feature type="transmembrane region" description="Helical" evidence="1">
    <location>
        <begin position="142"/>
        <end position="170"/>
    </location>
</feature>
<dbReference type="Pfam" id="PF16949">
    <property type="entry name" value="ABC_tran_2"/>
    <property type="match status" value="1"/>
</dbReference>
<dbReference type="RefSeq" id="WP_143317503.1">
    <property type="nucleotide sequence ID" value="NZ_JACSRA010000007.1"/>
</dbReference>